<name>A0A3T1DEZ4_9BACL</name>
<dbReference type="KEGG" id="cohn:KCTCHS21_60620"/>
<dbReference type="RefSeq" id="WP_130616148.1">
    <property type="nucleotide sequence ID" value="NZ_AP019400.1"/>
</dbReference>
<gene>
    <name evidence="1" type="ORF">KCTCHS21_60620</name>
</gene>
<dbReference type="AlphaFoldDB" id="A0A3T1DEZ4"/>
<evidence type="ECO:0008006" key="3">
    <source>
        <dbReference type="Google" id="ProtNLM"/>
    </source>
</evidence>
<keyword evidence="2" id="KW-1185">Reference proteome</keyword>
<protein>
    <recommendedName>
        <fullName evidence="3">Ferric siderophore reductase C-terminal domain-containing protein</fullName>
    </recommendedName>
</protein>
<reference evidence="1 2" key="1">
    <citation type="submission" date="2019-01" db="EMBL/GenBank/DDBJ databases">
        <title>Complete genome sequence of Cohnella hallensis HS21 isolated from Korean fir (Abies koreana) rhizospheric soil.</title>
        <authorList>
            <person name="Jiang L."/>
            <person name="Kang S.W."/>
            <person name="Kim S."/>
            <person name="Jung J."/>
            <person name="Kim C.Y."/>
            <person name="Kim D.H."/>
            <person name="Kim S.W."/>
            <person name="Lee J."/>
        </authorList>
    </citation>
    <scope>NUCLEOTIDE SEQUENCE [LARGE SCALE GENOMIC DNA]</scope>
    <source>
        <strain evidence="1 2">HS21</strain>
    </source>
</reference>
<proteinExistence type="predicted"/>
<accession>A0A3T1DEZ4</accession>
<sequence length="265" mass="30070">MMINKATTTSYLLQNFCISLREPEDLPYPYAIEELMGKTSHLPIIDLQSSQLGNPEWSVVGTLFAKRYSVFSMGLFSAASLFDYQLASSPGIVRFRVTHAAAMEYQTQLAVSNLLSTVDLEQRREQLIAYAKHLLQQLEQIFQSVSAHTGASIPVMWSLTSNNLQNMYARLIVNRSAWQTEERLRLIMADHAALFEPWSGNKIAMKLKPFQHPQVQGGFFYLRRHCCLAYKIKYAGMPAQEDYCSTCPKLSQSERLVILSQESGL</sequence>
<dbReference type="OrthoDB" id="2819999at2"/>
<dbReference type="EMBL" id="AP019400">
    <property type="protein sequence ID" value="BBI36663.1"/>
    <property type="molecule type" value="Genomic_DNA"/>
</dbReference>
<organism evidence="1 2">
    <name type="scientific">Cohnella abietis</name>
    <dbReference type="NCBI Taxonomy" id="2507935"/>
    <lineage>
        <taxon>Bacteria</taxon>
        <taxon>Bacillati</taxon>
        <taxon>Bacillota</taxon>
        <taxon>Bacilli</taxon>
        <taxon>Bacillales</taxon>
        <taxon>Paenibacillaceae</taxon>
        <taxon>Cohnella</taxon>
    </lineage>
</organism>
<dbReference type="Proteomes" id="UP000289856">
    <property type="component" value="Chromosome"/>
</dbReference>
<evidence type="ECO:0000313" key="2">
    <source>
        <dbReference type="Proteomes" id="UP000289856"/>
    </source>
</evidence>
<evidence type="ECO:0000313" key="1">
    <source>
        <dbReference type="EMBL" id="BBI36663.1"/>
    </source>
</evidence>